<keyword evidence="2" id="KW-0732">Signal</keyword>
<dbReference type="Proteomes" id="UP000234752">
    <property type="component" value="Chromosome eg_1"/>
</dbReference>
<sequence length="139" mass="14534">MILPALAALYLLCPPVGAQENPLLSPPPGLPGLPASPSPLDAERGRAQADILRGGADLSLRPDPDPMRQRDADSLRLDAERAQRALQDLMLPPPVQGSAAGPDAPRIDPPEPRISHGRKKGTPTPVQSSPVPGRKPPGP</sequence>
<evidence type="ECO:0000313" key="3">
    <source>
        <dbReference type="EMBL" id="AUN31349.1"/>
    </source>
</evidence>
<proteinExistence type="predicted"/>
<dbReference type="AlphaFoldDB" id="A0A2K9NE39"/>
<feature type="chain" id="PRO_5043456069" evidence="2">
    <location>
        <begin position="19"/>
        <end position="139"/>
    </location>
</feature>
<gene>
    <name evidence="3" type="ORF">C0V82_14715</name>
</gene>
<accession>A0A2K9NE39</accession>
<feature type="signal peptide" evidence="2">
    <location>
        <begin position="1"/>
        <end position="18"/>
    </location>
</feature>
<reference evidence="3 4" key="1">
    <citation type="submission" date="2017-12" db="EMBL/GenBank/DDBJ databases">
        <title>Genomes of bacteria within cyanobacterial aggregates.</title>
        <authorList>
            <person name="Cai H."/>
        </authorList>
    </citation>
    <scope>NUCLEOTIDE SEQUENCE [LARGE SCALE GENOMIC DNA]</scope>
    <source>
        <strain evidence="3 4">TH16</strain>
    </source>
</reference>
<evidence type="ECO:0000313" key="4">
    <source>
        <dbReference type="Proteomes" id="UP000234752"/>
    </source>
</evidence>
<dbReference type="EMBL" id="CP025611">
    <property type="protein sequence ID" value="AUN31349.1"/>
    <property type="molecule type" value="Genomic_DNA"/>
</dbReference>
<dbReference type="KEGG" id="ncb:C0V82_14715"/>
<keyword evidence="4" id="KW-1185">Reference proteome</keyword>
<evidence type="ECO:0000256" key="1">
    <source>
        <dbReference type="SAM" id="MobiDB-lite"/>
    </source>
</evidence>
<feature type="region of interest" description="Disordered" evidence="1">
    <location>
        <begin position="17"/>
        <end position="139"/>
    </location>
</feature>
<feature type="compositionally biased region" description="Pro residues" evidence="1">
    <location>
        <begin position="24"/>
        <end position="37"/>
    </location>
</feature>
<dbReference type="RefSeq" id="WP_102112955.1">
    <property type="nucleotide sequence ID" value="NZ_BMGN01000005.1"/>
</dbReference>
<dbReference type="OrthoDB" id="9992488at2"/>
<protein>
    <submittedName>
        <fullName evidence="3">Uncharacterized protein</fullName>
    </submittedName>
</protein>
<organism evidence="3 4">
    <name type="scientific">Niveispirillum cyanobacteriorum</name>
    <dbReference type="NCBI Taxonomy" id="1612173"/>
    <lineage>
        <taxon>Bacteria</taxon>
        <taxon>Pseudomonadati</taxon>
        <taxon>Pseudomonadota</taxon>
        <taxon>Alphaproteobacteria</taxon>
        <taxon>Rhodospirillales</taxon>
        <taxon>Azospirillaceae</taxon>
        <taxon>Niveispirillum</taxon>
    </lineage>
</organism>
<name>A0A2K9NE39_9PROT</name>
<feature type="compositionally biased region" description="Basic and acidic residues" evidence="1">
    <location>
        <begin position="105"/>
        <end position="114"/>
    </location>
</feature>
<feature type="compositionally biased region" description="Basic and acidic residues" evidence="1">
    <location>
        <begin position="60"/>
        <end position="83"/>
    </location>
</feature>
<evidence type="ECO:0000256" key="2">
    <source>
        <dbReference type="SAM" id="SignalP"/>
    </source>
</evidence>